<dbReference type="InterPro" id="IPR045444">
    <property type="entry name" value="DUF6503"/>
</dbReference>
<dbReference type="AlphaFoldDB" id="A0A2W1NQ39"/>
<evidence type="ECO:0000313" key="1">
    <source>
        <dbReference type="EMBL" id="PZE17742.1"/>
    </source>
</evidence>
<name>A0A2W1NQ39_9FLAO</name>
<dbReference type="Proteomes" id="UP000249248">
    <property type="component" value="Unassembled WGS sequence"/>
</dbReference>
<dbReference type="Pfam" id="PF20113">
    <property type="entry name" value="DUF6503"/>
    <property type="match status" value="1"/>
</dbReference>
<proteinExistence type="predicted"/>
<accession>A0A2W1NQ39</accession>
<comment type="caution">
    <text evidence="1">The sequence shown here is derived from an EMBL/GenBank/DDBJ whole genome shotgun (WGS) entry which is preliminary data.</text>
</comment>
<keyword evidence="2" id="KW-1185">Reference proteome</keyword>
<dbReference type="EMBL" id="QKSB01000003">
    <property type="protein sequence ID" value="PZE17742.1"/>
    <property type="molecule type" value="Genomic_DNA"/>
</dbReference>
<dbReference type="PROSITE" id="PS51257">
    <property type="entry name" value="PROKAR_LIPOPROTEIN"/>
    <property type="match status" value="1"/>
</dbReference>
<dbReference type="OrthoDB" id="982433at2"/>
<evidence type="ECO:0008006" key="3">
    <source>
        <dbReference type="Google" id="ProtNLM"/>
    </source>
</evidence>
<protein>
    <recommendedName>
        <fullName evidence="3">Deoxyribose-phosphate aldolase</fullName>
    </recommendedName>
</protein>
<reference evidence="1 2" key="1">
    <citation type="submission" date="2018-06" db="EMBL/GenBank/DDBJ databases">
        <title>The draft genome sequence of Crocinitomix sp. SM1701.</title>
        <authorList>
            <person name="Zhang X."/>
        </authorList>
    </citation>
    <scope>NUCLEOTIDE SEQUENCE [LARGE SCALE GENOMIC DNA]</scope>
    <source>
        <strain evidence="1 2">SM1701</strain>
    </source>
</reference>
<sequence>MKLIFASFLLISITVSCSNEKAGNPESAKQQSSIEIAKIKSTGDSIVAQSILAHGGDLYASANYQFTFRNKIYTFKNSPNHFAYSRLDKTDSLKIFDKMDNDSFERIVNETTIDLSEEEQSKYRESINSVVYFATLPYKLNDAAVFKKWIGTTTIKDTVYNVIEVSFSEEGGGEDHDDLFYYWFNVNTNTLDYLAYQYATNGGGVRFRAAYNRSVVDGIVFQDYINYEVAVGTALSEIPALYMQDSLKELSRIKTEAVKSLK</sequence>
<organism evidence="1 2">
    <name type="scientific">Putridiphycobacter roseus</name>
    <dbReference type="NCBI Taxonomy" id="2219161"/>
    <lineage>
        <taxon>Bacteria</taxon>
        <taxon>Pseudomonadati</taxon>
        <taxon>Bacteroidota</taxon>
        <taxon>Flavobacteriia</taxon>
        <taxon>Flavobacteriales</taxon>
        <taxon>Crocinitomicaceae</taxon>
        <taxon>Putridiphycobacter</taxon>
    </lineage>
</organism>
<gene>
    <name evidence="1" type="ORF">DNU06_07585</name>
</gene>
<evidence type="ECO:0000313" key="2">
    <source>
        <dbReference type="Proteomes" id="UP000249248"/>
    </source>
</evidence>